<comment type="caution">
    <text evidence="2">The sequence shown here is derived from an EMBL/GenBank/DDBJ whole genome shotgun (WGS) entry which is preliminary data.</text>
</comment>
<feature type="region of interest" description="Disordered" evidence="1">
    <location>
        <begin position="770"/>
        <end position="846"/>
    </location>
</feature>
<feature type="compositionally biased region" description="Basic and acidic residues" evidence="1">
    <location>
        <begin position="408"/>
        <end position="421"/>
    </location>
</feature>
<feature type="compositionally biased region" description="Polar residues" evidence="1">
    <location>
        <begin position="291"/>
        <end position="309"/>
    </location>
</feature>
<keyword evidence="3" id="KW-1185">Reference proteome</keyword>
<name>A0AAV0B782_PHAPC</name>
<evidence type="ECO:0000313" key="2">
    <source>
        <dbReference type="EMBL" id="CAH7677616.1"/>
    </source>
</evidence>
<feature type="region of interest" description="Disordered" evidence="1">
    <location>
        <begin position="536"/>
        <end position="572"/>
    </location>
</feature>
<dbReference type="AlphaFoldDB" id="A0AAV0B782"/>
<feature type="compositionally biased region" description="Basic and acidic residues" evidence="1">
    <location>
        <begin position="227"/>
        <end position="242"/>
    </location>
</feature>
<feature type="compositionally biased region" description="Basic and acidic residues" evidence="1">
    <location>
        <begin position="472"/>
        <end position="490"/>
    </location>
</feature>
<feature type="compositionally biased region" description="Pro residues" evidence="1">
    <location>
        <begin position="829"/>
        <end position="838"/>
    </location>
</feature>
<accession>A0AAV0B782</accession>
<sequence length="1059" mass="113531">MAKTKSGQTPSDENSFSIASPTPNLPSSNLTTNQSHPTTASNHSQNATIILNPASWVSGFSAALSATSNNSFANVNVNSDQVSDLTSPNPNAVANTDDATATAISTTNSISAPAITSIDDHTLHAPRYIPYIEFENYSAYGNLIFDLNPGFGRTPRLDCKPDGLEKAPPQALEQQFVRIKPSHDVQDWPANLQRSDPQKHSRRKSRVDHAPAEDLAQPVDLADGPDQEPRGENSLRNLNDKMSKKKRKKKKKQEGSHMAGQSEKSQSSGKIHSVSLISSSKNNLDREPPEENSSAHFKSNINRPSSSVGNGIFHRPNSALDSGPVPSEGNQSVSASEAVPAEPWAVPRSGRFWGHDDRQNHLSWRGGDRALLRNRGGGGGRNGRSSSARGRSLGTGKHVQSSPSSRNRPLEIHHPPSHRPDTPAGQSDTARSVGSGAGWITVQTKQRGFGNGGTFSSRNNPYRPQSQLAEESEWRHDGWEEIEREADRPNRGKGSRFNHSQMRGAGKGVGVSNQNRRQAAIEAVNDSEILPVPTLKLGIDKTTQPSDGPKADGWTTKSPEPGRSPPRGDLSEVKVSLKPKAGSDTQALGKSCETNRSVDVLTKEKVTEKVSTVPPVLVNRQIEPVLVKFPAKAIKIGTIPVYHRQSASVISSAEDYQKTDPETLPAAEFPIVFDQSRSSMYGSHSSSTPELSNTPQISRGSDTPVDHYQVSQQAPSSRNSEIVPGSITLGSLGGAEVLREAMSASHFSSSSTFISQGEPLAQHTKMPEPLEQLSTNSPYSSVHDLTPQPSQPCGASNPHDSVDSTQLPQMMHFSSQPPTVIGQHSAYTHPPPPPPPMPQNSFYQPPLPPLPPLQYFDPSMVYTHLPSLPPAPAPTIYGYMAPNLPPPLPPPPPLYHQAAQFESSPPPMPSHGPPNSAITPGLYAPPRSTKVRISNPGGGDSSIAICLDQQVQQEYGNDYNVISPMKTTETGISYYEYNGVTYFGNSGPQGIGRSDFVDQMYQPGSLPYSTTTLGEYSYLSEGNGRAADGLGGGIGPVSGGGGGGQVVLPEVIRPVGIPF</sequence>
<gene>
    <name evidence="2" type="ORF">PPACK8108_LOCUS12791</name>
</gene>
<feature type="compositionally biased region" description="Low complexity" evidence="1">
    <location>
        <begin position="678"/>
        <end position="687"/>
    </location>
</feature>
<feature type="compositionally biased region" description="Polar residues" evidence="1">
    <location>
        <begin position="262"/>
        <end position="282"/>
    </location>
</feature>
<feature type="compositionally biased region" description="Polar residues" evidence="1">
    <location>
        <begin position="803"/>
        <end position="818"/>
    </location>
</feature>
<feature type="compositionally biased region" description="Polar residues" evidence="1">
    <location>
        <begin position="688"/>
        <end position="701"/>
    </location>
</feature>
<dbReference type="EMBL" id="CALTRL010003121">
    <property type="protein sequence ID" value="CAH7677616.1"/>
    <property type="molecule type" value="Genomic_DNA"/>
</dbReference>
<feature type="compositionally biased region" description="Polar residues" evidence="1">
    <location>
        <begin position="454"/>
        <end position="469"/>
    </location>
</feature>
<feature type="region of interest" description="Disordered" evidence="1">
    <location>
        <begin position="678"/>
        <end position="725"/>
    </location>
</feature>
<feature type="compositionally biased region" description="Basic and acidic residues" evidence="1">
    <location>
        <begin position="353"/>
        <end position="371"/>
    </location>
</feature>
<feature type="region of interest" description="Disordered" evidence="1">
    <location>
        <begin position="183"/>
        <end position="514"/>
    </location>
</feature>
<feature type="region of interest" description="Disordered" evidence="1">
    <location>
        <begin position="1"/>
        <end position="43"/>
    </location>
</feature>
<feature type="compositionally biased region" description="Polar residues" evidence="1">
    <location>
        <begin position="398"/>
        <end position="407"/>
    </location>
</feature>
<feature type="region of interest" description="Disordered" evidence="1">
    <location>
        <begin position="900"/>
        <end position="925"/>
    </location>
</feature>
<evidence type="ECO:0000256" key="1">
    <source>
        <dbReference type="SAM" id="MobiDB-lite"/>
    </source>
</evidence>
<dbReference type="Proteomes" id="UP001153365">
    <property type="component" value="Unassembled WGS sequence"/>
</dbReference>
<feature type="compositionally biased region" description="Low complexity" evidence="1">
    <location>
        <begin position="383"/>
        <end position="394"/>
    </location>
</feature>
<feature type="compositionally biased region" description="Basic residues" evidence="1">
    <location>
        <begin position="243"/>
        <end position="252"/>
    </location>
</feature>
<organism evidence="2 3">
    <name type="scientific">Phakopsora pachyrhizi</name>
    <name type="common">Asian soybean rust disease fungus</name>
    <dbReference type="NCBI Taxonomy" id="170000"/>
    <lineage>
        <taxon>Eukaryota</taxon>
        <taxon>Fungi</taxon>
        <taxon>Dikarya</taxon>
        <taxon>Basidiomycota</taxon>
        <taxon>Pucciniomycotina</taxon>
        <taxon>Pucciniomycetes</taxon>
        <taxon>Pucciniales</taxon>
        <taxon>Phakopsoraceae</taxon>
        <taxon>Phakopsora</taxon>
    </lineage>
</organism>
<reference evidence="2" key="1">
    <citation type="submission" date="2022-06" db="EMBL/GenBank/DDBJ databases">
        <authorList>
            <consortium name="SYNGENTA / RWTH Aachen University"/>
        </authorList>
    </citation>
    <scope>NUCLEOTIDE SEQUENCE</scope>
</reference>
<evidence type="ECO:0000313" key="3">
    <source>
        <dbReference type="Proteomes" id="UP001153365"/>
    </source>
</evidence>
<protein>
    <submittedName>
        <fullName evidence="2">Expressed protein</fullName>
    </submittedName>
</protein>
<proteinExistence type="predicted"/>
<feature type="compositionally biased region" description="Polar residues" evidence="1">
    <location>
        <begin position="709"/>
        <end position="720"/>
    </location>
</feature>